<protein>
    <submittedName>
        <fullName evidence="2">Quinoprotein glucose dehydrogenase</fullName>
    </submittedName>
</protein>
<dbReference type="SUPFAM" id="SSF50998">
    <property type="entry name" value="Quinoprotein alcohol dehydrogenase-like"/>
    <property type="match status" value="1"/>
</dbReference>
<sequence length="89" mass="9272">MLHTGTENYGGPVVTAGGLLFIAATGDPMFKAYNKRTGELLWKYKLPAAGFATPAMYEIDGKQIVVIACGGGKLNTLAGDGYVAFGLAE</sequence>
<name>A0A1H9HR30_9BACT</name>
<dbReference type="InterPro" id="IPR002372">
    <property type="entry name" value="PQQ_rpt_dom"/>
</dbReference>
<reference evidence="3" key="1">
    <citation type="submission" date="2016-10" db="EMBL/GenBank/DDBJ databases">
        <authorList>
            <person name="Varghese N."/>
            <person name="Submissions S."/>
        </authorList>
    </citation>
    <scope>NUCLEOTIDE SEQUENCE [LARGE SCALE GENOMIC DNA]</scope>
    <source>
        <strain evidence="3">DSM 24740</strain>
    </source>
</reference>
<feature type="domain" description="Pyrrolo-quinoline quinone repeat" evidence="1">
    <location>
        <begin position="2"/>
        <end position="65"/>
    </location>
</feature>
<dbReference type="Gene3D" id="2.140.10.10">
    <property type="entry name" value="Quinoprotein alcohol dehydrogenase-like superfamily"/>
    <property type="match status" value="1"/>
</dbReference>
<dbReference type="EMBL" id="FOFB01000013">
    <property type="protein sequence ID" value="SEQ64736.1"/>
    <property type="molecule type" value="Genomic_DNA"/>
</dbReference>
<evidence type="ECO:0000313" key="3">
    <source>
        <dbReference type="Proteomes" id="UP000199021"/>
    </source>
</evidence>
<evidence type="ECO:0000313" key="2">
    <source>
        <dbReference type="EMBL" id="SEQ64736.1"/>
    </source>
</evidence>
<dbReference type="InParanoid" id="A0A1H9HR30"/>
<dbReference type="AlphaFoldDB" id="A0A1H9HR30"/>
<dbReference type="STRING" id="478744.SAMN05444359_11360"/>
<proteinExistence type="predicted"/>
<gene>
    <name evidence="2" type="ORF">SAMN05444359_11360</name>
</gene>
<evidence type="ECO:0000259" key="1">
    <source>
        <dbReference type="Pfam" id="PF01011"/>
    </source>
</evidence>
<keyword evidence="3" id="KW-1185">Reference proteome</keyword>
<accession>A0A1H9HR30</accession>
<dbReference type="Pfam" id="PF01011">
    <property type="entry name" value="PQQ"/>
    <property type="match status" value="1"/>
</dbReference>
<dbReference type="InterPro" id="IPR011047">
    <property type="entry name" value="Quinoprotein_ADH-like_sf"/>
</dbReference>
<dbReference type="Proteomes" id="UP000199021">
    <property type="component" value="Unassembled WGS sequence"/>
</dbReference>
<dbReference type="SMART" id="SM00564">
    <property type="entry name" value="PQQ"/>
    <property type="match status" value="1"/>
</dbReference>
<dbReference type="InterPro" id="IPR018391">
    <property type="entry name" value="PQQ_b-propeller_rpt"/>
</dbReference>
<organism evidence="2 3">
    <name type="scientific">Neolewinella agarilytica</name>
    <dbReference type="NCBI Taxonomy" id="478744"/>
    <lineage>
        <taxon>Bacteria</taxon>
        <taxon>Pseudomonadati</taxon>
        <taxon>Bacteroidota</taxon>
        <taxon>Saprospiria</taxon>
        <taxon>Saprospirales</taxon>
        <taxon>Lewinellaceae</taxon>
        <taxon>Neolewinella</taxon>
    </lineage>
</organism>